<evidence type="ECO:0000313" key="24">
    <source>
        <dbReference type="EMBL" id="SMB95091.1"/>
    </source>
</evidence>
<keyword evidence="8 17" id="KW-0813">Transport</keyword>
<dbReference type="InterPro" id="IPR018274">
    <property type="entry name" value="PEP_util_AS"/>
</dbReference>
<dbReference type="InterPro" id="IPR006318">
    <property type="entry name" value="PTS_EI-like"/>
</dbReference>
<sequence length="564" mass="62510">MIKGLSISPGIGIGKIYKLGGMQVDILERTISEEEIPGEMKRLEEALDKAKVELKELVLKSREKIGKEEAQIFEAHLLILEDPSLTDKITEKIKGEKKNASWAVKEAVEEVARTFEALDDEYFRARAVDIRDIGERLINFLESGHRRTGEIPPGSVVAAKELTPSETASFSAEIIRGILTEKGGPTSHAAIVARALGIPAISSLPGLMDKVNDGDIVVLDGTEGVVYLNPSEELILEFEEKRKKLKQQQELLIWGGPAATKDGKRVELAANIRDPREAKAAIKQGAEGIGLFRTEFLFINREQPPSEEEQFETYREVLELMEGRPVVVRTLDIGGDKPLPYLDLAQEENPFLGLRGIRLTLKYRDLFKTQLKALLRASLYGNLKIMYPMVASIEEVREAKKILEEAKNEVNKWAPVEIGIMIETPAAALSADILAREVDFFSIGTNDLTQYTLAVDRGNEEVTALYDPYHPAILRLIYTTVEAAHKFNKWVGLCGELGGEVTAAALLVGLGLDEISMSPIFIPQVKQAILHLSYEEARKLALKALELLSGQEVRELLYAGTKGY</sequence>
<evidence type="ECO:0000256" key="7">
    <source>
        <dbReference type="ARBA" id="ARBA00016544"/>
    </source>
</evidence>
<dbReference type="PRINTS" id="PR01736">
    <property type="entry name" value="PHPHTRNFRASE"/>
</dbReference>
<dbReference type="Proteomes" id="UP000192569">
    <property type="component" value="Chromosome I"/>
</dbReference>
<dbReference type="PANTHER" id="PTHR46244">
    <property type="entry name" value="PHOSPHOENOLPYRUVATE-PROTEIN PHOSPHOTRANSFERASE"/>
    <property type="match status" value="1"/>
</dbReference>
<comment type="function">
    <text evidence="3 17">General (non sugar-specific) component of the phosphoenolpyruvate-dependent sugar phosphotransferase system (sugar PTS). This major carbohydrate active-transport system catalyzes the phosphorylation of incoming sugar substrates concomitantly with their translocation across the cell membrane. Enzyme I transfers the phosphoryl group from phosphoenolpyruvate (PEP) to the phosphoryl carrier protein (HPr).</text>
</comment>
<dbReference type="InterPro" id="IPR008731">
    <property type="entry name" value="PTS_EIN"/>
</dbReference>
<dbReference type="InterPro" id="IPR023151">
    <property type="entry name" value="PEP_util_CS"/>
</dbReference>
<comment type="similarity">
    <text evidence="5 17">Belongs to the PEP-utilizing enzyme family.</text>
</comment>
<keyword evidence="13 17" id="KW-0479">Metal-binding</keyword>
<keyword evidence="12 17" id="KW-0598">Phosphotransferase system</keyword>
<dbReference type="InterPro" id="IPR050499">
    <property type="entry name" value="PEP-utilizing_PTS_enzyme"/>
</dbReference>
<keyword evidence="9 17" id="KW-0963">Cytoplasm</keyword>
<comment type="cofactor">
    <cofactor evidence="2 17 20">
        <name>Mg(2+)</name>
        <dbReference type="ChEBI" id="CHEBI:18420"/>
    </cofactor>
</comment>
<dbReference type="SUPFAM" id="SSF52009">
    <property type="entry name" value="Phosphohistidine domain"/>
    <property type="match status" value="1"/>
</dbReference>
<feature type="binding site" evidence="19">
    <location>
        <position position="457"/>
    </location>
    <ligand>
        <name>phosphoenolpyruvate</name>
        <dbReference type="ChEBI" id="CHEBI:58702"/>
    </ligand>
</feature>
<evidence type="ECO:0000256" key="1">
    <source>
        <dbReference type="ARBA" id="ARBA00000683"/>
    </source>
</evidence>
<evidence type="ECO:0000259" key="23">
    <source>
        <dbReference type="Pfam" id="PF05524"/>
    </source>
</evidence>
<feature type="domain" description="PEP-utilising enzyme C-terminal" evidence="22">
    <location>
        <begin position="257"/>
        <end position="532"/>
    </location>
</feature>
<dbReference type="AlphaFoldDB" id="A0A1W1VPT6"/>
<evidence type="ECO:0000256" key="12">
    <source>
        <dbReference type="ARBA" id="ARBA00022683"/>
    </source>
</evidence>
<comment type="catalytic activity">
    <reaction evidence="1 17">
        <text>L-histidyl-[protein] + phosphoenolpyruvate = N(pros)-phospho-L-histidyl-[protein] + pyruvate</text>
        <dbReference type="Rhea" id="RHEA:23880"/>
        <dbReference type="Rhea" id="RHEA-COMP:9745"/>
        <dbReference type="Rhea" id="RHEA-COMP:9746"/>
        <dbReference type="ChEBI" id="CHEBI:15361"/>
        <dbReference type="ChEBI" id="CHEBI:29979"/>
        <dbReference type="ChEBI" id="CHEBI:58702"/>
        <dbReference type="ChEBI" id="CHEBI:64837"/>
        <dbReference type="EC" id="2.7.3.9"/>
    </reaction>
</comment>
<feature type="active site" description="Tele-phosphohistidine intermediate" evidence="18">
    <location>
        <position position="188"/>
    </location>
</feature>
<evidence type="ECO:0000256" key="17">
    <source>
        <dbReference type="PIRNR" id="PIRNR000732"/>
    </source>
</evidence>
<dbReference type="NCBIfam" id="TIGR01417">
    <property type="entry name" value="PTS_I_fam"/>
    <property type="match status" value="1"/>
</dbReference>
<dbReference type="InterPro" id="IPR036637">
    <property type="entry name" value="Phosphohistidine_dom_sf"/>
</dbReference>
<dbReference type="EMBL" id="LT838272">
    <property type="protein sequence ID" value="SMB95091.1"/>
    <property type="molecule type" value="Genomic_DNA"/>
</dbReference>
<keyword evidence="14 17" id="KW-0418">Kinase</keyword>
<feature type="binding site" evidence="20">
    <location>
        <position position="423"/>
    </location>
    <ligand>
        <name>Mg(2+)</name>
        <dbReference type="ChEBI" id="CHEBI:18420"/>
    </ligand>
</feature>
<evidence type="ECO:0000256" key="2">
    <source>
        <dbReference type="ARBA" id="ARBA00001946"/>
    </source>
</evidence>
<keyword evidence="10 17" id="KW-0762">Sugar transport</keyword>
<dbReference type="STRING" id="698762.SAMN00808754_1173"/>
<evidence type="ECO:0000256" key="19">
    <source>
        <dbReference type="PIRSR" id="PIRSR000732-2"/>
    </source>
</evidence>
<evidence type="ECO:0000256" key="14">
    <source>
        <dbReference type="ARBA" id="ARBA00022777"/>
    </source>
</evidence>
<feature type="domain" description="PEP-utilising enzyme mobile" evidence="21">
    <location>
        <begin position="151"/>
        <end position="224"/>
    </location>
</feature>
<dbReference type="GO" id="GO:0046872">
    <property type="term" value="F:metal ion binding"/>
    <property type="evidence" value="ECO:0007669"/>
    <property type="project" value="UniProtKB-KW"/>
</dbReference>
<dbReference type="GO" id="GO:0008965">
    <property type="term" value="F:phosphoenolpyruvate-protein phosphotransferase activity"/>
    <property type="evidence" value="ECO:0007669"/>
    <property type="project" value="UniProtKB-EC"/>
</dbReference>
<dbReference type="SUPFAM" id="SSF47831">
    <property type="entry name" value="Enzyme I of the PEP:sugar phosphotransferase system HPr-binding (sub)domain"/>
    <property type="match status" value="1"/>
</dbReference>
<evidence type="ECO:0000256" key="10">
    <source>
        <dbReference type="ARBA" id="ARBA00022597"/>
    </source>
</evidence>
<organism evidence="24 25">
    <name type="scientific">Thermanaeromonas toyohensis ToBE</name>
    <dbReference type="NCBI Taxonomy" id="698762"/>
    <lineage>
        <taxon>Bacteria</taxon>
        <taxon>Bacillati</taxon>
        <taxon>Bacillota</taxon>
        <taxon>Clostridia</taxon>
        <taxon>Neomoorellales</taxon>
        <taxon>Neomoorellaceae</taxon>
        <taxon>Thermanaeromonas</taxon>
    </lineage>
</organism>
<dbReference type="GO" id="GO:0005737">
    <property type="term" value="C:cytoplasm"/>
    <property type="evidence" value="ECO:0007669"/>
    <property type="project" value="UniProtKB-SubCell"/>
</dbReference>
<dbReference type="InterPro" id="IPR024692">
    <property type="entry name" value="PTS_EI"/>
</dbReference>
<dbReference type="OrthoDB" id="9765468at2"/>
<dbReference type="InterPro" id="IPR015813">
    <property type="entry name" value="Pyrv/PenolPyrv_kinase-like_dom"/>
</dbReference>
<dbReference type="InterPro" id="IPR036618">
    <property type="entry name" value="PtsI_HPr-bd_sf"/>
</dbReference>
<evidence type="ECO:0000256" key="11">
    <source>
        <dbReference type="ARBA" id="ARBA00022679"/>
    </source>
</evidence>
<feature type="domain" description="Phosphotransferase system enzyme I N-terminal" evidence="23">
    <location>
        <begin position="3"/>
        <end position="126"/>
    </location>
</feature>
<keyword evidence="25" id="KW-1185">Reference proteome</keyword>
<evidence type="ECO:0000256" key="20">
    <source>
        <dbReference type="PIRSR" id="PIRSR000732-3"/>
    </source>
</evidence>
<dbReference type="InterPro" id="IPR040442">
    <property type="entry name" value="Pyrv_kinase-like_dom_sf"/>
</dbReference>
<dbReference type="Gene3D" id="1.10.274.10">
    <property type="entry name" value="PtsI, HPr-binding domain"/>
    <property type="match status" value="1"/>
</dbReference>
<proteinExistence type="inferred from homology"/>
<dbReference type="GO" id="GO:0016301">
    <property type="term" value="F:kinase activity"/>
    <property type="evidence" value="ECO:0007669"/>
    <property type="project" value="UniProtKB-KW"/>
</dbReference>
<keyword evidence="11 17" id="KW-0808">Transferase</keyword>
<evidence type="ECO:0000256" key="6">
    <source>
        <dbReference type="ARBA" id="ARBA00012232"/>
    </source>
</evidence>
<dbReference type="InterPro" id="IPR000121">
    <property type="entry name" value="PEP_util_C"/>
</dbReference>
<evidence type="ECO:0000256" key="13">
    <source>
        <dbReference type="ARBA" id="ARBA00022723"/>
    </source>
</evidence>
<dbReference type="Pfam" id="PF02896">
    <property type="entry name" value="PEP-utilizers_C"/>
    <property type="match status" value="1"/>
</dbReference>
<dbReference type="Pfam" id="PF05524">
    <property type="entry name" value="PEP-utilisers_N"/>
    <property type="match status" value="1"/>
</dbReference>
<dbReference type="Gene3D" id="3.20.20.60">
    <property type="entry name" value="Phosphoenolpyruvate-binding domains"/>
    <property type="match status" value="1"/>
</dbReference>
<feature type="binding site" evidence="19">
    <location>
        <position position="329"/>
    </location>
    <ligand>
        <name>phosphoenolpyruvate</name>
        <dbReference type="ChEBI" id="CHEBI:58702"/>
    </ligand>
</feature>
<dbReference type="PANTHER" id="PTHR46244:SF3">
    <property type="entry name" value="PHOSPHOENOLPYRUVATE-PROTEIN PHOSPHOTRANSFERASE"/>
    <property type="match status" value="1"/>
</dbReference>
<feature type="binding site" evidence="20">
    <location>
        <position position="447"/>
    </location>
    <ligand>
        <name>Mg(2+)</name>
        <dbReference type="ChEBI" id="CHEBI:18420"/>
    </ligand>
</feature>
<evidence type="ECO:0000256" key="9">
    <source>
        <dbReference type="ARBA" id="ARBA00022490"/>
    </source>
</evidence>
<dbReference type="InterPro" id="IPR008279">
    <property type="entry name" value="PEP-util_enz_mobile_dom"/>
</dbReference>
<dbReference type="Gene3D" id="3.50.30.10">
    <property type="entry name" value="Phosphohistidine domain"/>
    <property type="match status" value="1"/>
</dbReference>
<feature type="binding site" evidence="19">
    <location>
        <position position="293"/>
    </location>
    <ligand>
        <name>phosphoenolpyruvate</name>
        <dbReference type="ChEBI" id="CHEBI:58702"/>
    </ligand>
</feature>
<dbReference type="PROSITE" id="PS00370">
    <property type="entry name" value="PEP_ENZYMES_PHOS_SITE"/>
    <property type="match status" value="1"/>
</dbReference>
<evidence type="ECO:0000256" key="5">
    <source>
        <dbReference type="ARBA" id="ARBA00007837"/>
    </source>
</evidence>
<evidence type="ECO:0000259" key="22">
    <source>
        <dbReference type="Pfam" id="PF02896"/>
    </source>
</evidence>
<evidence type="ECO:0000256" key="18">
    <source>
        <dbReference type="PIRSR" id="PIRSR000732-1"/>
    </source>
</evidence>
<evidence type="ECO:0000256" key="3">
    <source>
        <dbReference type="ARBA" id="ARBA00002728"/>
    </source>
</evidence>
<feature type="binding site" evidence="19">
    <location>
        <begin position="446"/>
        <end position="447"/>
    </location>
    <ligand>
        <name>phosphoenolpyruvate</name>
        <dbReference type="ChEBI" id="CHEBI:58702"/>
    </ligand>
</feature>
<dbReference type="SUPFAM" id="SSF51621">
    <property type="entry name" value="Phosphoenolpyruvate/pyruvate domain"/>
    <property type="match status" value="1"/>
</dbReference>
<dbReference type="EC" id="2.7.3.9" evidence="6 17"/>
<evidence type="ECO:0000256" key="16">
    <source>
        <dbReference type="ARBA" id="ARBA00033235"/>
    </source>
</evidence>
<keyword evidence="15 17" id="KW-0460">Magnesium</keyword>
<dbReference type="Pfam" id="PF00391">
    <property type="entry name" value="PEP-utilizers"/>
    <property type="match status" value="1"/>
</dbReference>
<evidence type="ECO:0000259" key="21">
    <source>
        <dbReference type="Pfam" id="PF00391"/>
    </source>
</evidence>
<dbReference type="PIRSF" id="PIRSF000732">
    <property type="entry name" value="PTS_enzyme_I"/>
    <property type="match status" value="1"/>
</dbReference>
<evidence type="ECO:0000256" key="4">
    <source>
        <dbReference type="ARBA" id="ARBA00004496"/>
    </source>
</evidence>
<evidence type="ECO:0000256" key="8">
    <source>
        <dbReference type="ARBA" id="ARBA00022448"/>
    </source>
</evidence>
<protein>
    <recommendedName>
        <fullName evidence="7 17">Phosphoenolpyruvate-protein phosphotransferase</fullName>
        <ecNumber evidence="6 17">2.7.3.9</ecNumber>
    </recommendedName>
    <alternativeName>
        <fullName evidence="16 17">Phosphotransferase system, enzyme I</fullName>
    </alternativeName>
</protein>
<keyword evidence="24" id="KW-0670">Pyruvate</keyword>
<feature type="active site" description="Proton donor" evidence="18">
    <location>
        <position position="494"/>
    </location>
</feature>
<dbReference type="GO" id="GO:0009401">
    <property type="term" value="P:phosphoenolpyruvate-dependent sugar phosphotransferase system"/>
    <property type="evidence" value="ECO:0007669"/>
    <property type="project" value="UniProtKB-KW"/>
</dbReference>
<dbReference type="RefSeq" id="WP_084664734.1">
    <property type="nucleotide sequence ID" value="NZ_LT838272.1"/>
</dbReference>
<comment type="subcellular location">
    <subcellularLocation>
        <location evidence="4 17">Cytoplasm</location>
    </subcellularLocation>
</comment>
<accession>A0A1W1VPT6</accession>
<gene>
    <name evidence="24" type="ORF">SAMN00808754_1173</name>
</gene>
<name>A0A1W1VPT6_9FIRM</name>
<reference evidence="24 25" key="1">
    <citation type="submission" date="2017-04" db="EMBL/GenBank/DDBJ databases">
        <authorList>
            <person name="Afonso C.L."/>
            <person name="Miller P.J."/>
            <person name="Scott M.A."/>
            <person name="Spackman E."/>
            <person name="Goraichik I."/>
            <person name="Dimitrov K.M."/>
            <person name="Suarez D.L."/>
            <person name="Swayne D.E."/>
        </authorList>
    </citation>
    <scope>NUCLEOTIDE SEQUENCE [LARGE SCALE GENOMIC DNA]</scope>
    <source>
        <strain evidence="24 25">ToBE</strain>
    </source>
</reference>
<evidence type="ECO:0000313" key="25">
    <source>
        <dbReference type="Proteomes" id="UP000192569"/>
    </source>
</evidence>
<dbReference type="PROSITE" id="PS00742">
    <property type="entry name" value="PEP_ENZYMES_2"/>
    <property type="match status" value="1"/>
</dbReference>
<evidence type="ECO:0000256" key="15">
    <source>
        <dbReference type="ARBA" id="ARBA00022842"/>
    </source>
</evidence>